<keyword evidence="1" id="KW-0732">Signal</keyword>
<proteinExistence type="predicted"/>
<organism evidence="2 3">
    <name type="scientific">Clostridium oceanicum</name>
    <dbReference type="NCBI Taxonomy" id="1543"/>
    <lineage>
        <taxon>Bacteria</taxon>
        <taxon>Bacillati</taxon>
        <taxon>Bacillota</taxon>
        <taxon>Clostridia</taxon>
        <taxon>Eubacteriales</taxon>
        <taxon>Clostridiaceae</taxon>
        <taxon>Clostridium</taxon>
    </lineage>
</organism>
<dbReference type="Proteomes" id="UP001501510">
    <property type="component" value="Unassembled WGS sequence"/>
</dbReference>
<keyword evidence="3" id="KW-1185">Reference proteome</keyword>
<dbReference type="EMBL" id="BAAACG010000010">
    <property type="protein sequence ID" value="GAA0741929.1"/>
    <property type="molecule type" value="Genomic_DNA"/>
</dbReference>
<sequence>MKRKLKTLTYLFLLVFAFNTTVFAAEVTHDKNIINMPQKSENIRSITKQEYCEAIAKSRGISVEKAEEITNDVINKHKETLKDLPRRPQPRSIRWGSSYRDEYGGYHNFAWVYKRVDAGGGMFVEVGVPAIIYVFDSYAREFVQVNEDDCYAKAVGSGSYTFNVFSKQAKFINDTVHLNARGAVEVKTSTAANLGLTASKLISFGFSIGADSYARKTVTISHVESLY</sequence>
<feature type="signal peptide" evidence="1">
    <location>
        <begin position="1"/>
        <end position="24"/>
    </location>
</feature>
<feature type="chain" id="PRO_5046770513" evidence="1">
    <location>
        <begin position="25"/>
        <end position="227"/>
    </location>
</feature>
<evidence type="ECO:0000313" key="3">
    <source>
        <dbReference type="Proteomes" id="UP001501510"/>
    </source>
</evidence>
<dbReference type="RefSeq" id="WP_343761844.1">
    <property type="nucleotide sequence ID" value="NZ_BAAACG010000010.1"/>
</dbReference>
<name>A0ABP3USW8_9CLOT</name>
<gene>
    <name evidence="2" type="ORF">GCM10008906_23800</name>
</gene>
<accession>A0ABP3USW8</accession>
<comment type="caution">
    <text evidence="2">The sequence shown here is derived from an EMBL/GenBank/DDBJ whole genome shotgun (WGS) entry which is preliminary data.</text>
</comment>
<evidence type="ECO:0000256" key="1">
    <source>
        <dbReference type="SAM" id="SignalP"/>
    </source>
</evidence>
<evidence type="ECO:0000313" key="2">
    <source>
        <dbReference type="EMBL" id="GAA0741929.1"/>
    </source>
</evidence>
<protein>
    <submittedName>
        <fullName evidence="2">Uncharacterized protein</fullName>
    </submittedName>
</protein>
<reference evidence="3" key="1">
    <citation type="journal article" date="2019" name="Int. J. Syst. Evol. Microbiol.">
        <title>The Global Catalogue of Microorganisms (GCM) 10K type strain sequencing project: providing services to taxonomists for standard genome sequencing and annotation.</title>
        <authorList>
            <consortium name="The Broad Institute Genomics Platform"/>
            <consortium name="The Broad Institute Genome Sequencing Center for Infectious Disease"/>
            <person name="Wu L."/>
            <person name="Ma J."/>
        </authorList>
    </citation>
    <scope>NUCLEOTIDE SEQUENCE [LARGE SCALE GENOMIC DNA]</scope>
    <source>
        <strain evidence="3">JCM 1407</strain>
    </source>
</reference>